<evidence type="ECO:0000313" key="9">
    <source>
        <dbReference type="Proteomes" id="UP000292686"/>
    </source>
</evidence>
<keyword evidence="2 6" id="KW-0732">Signal</keyword>
<dbReference type="PANTHER" id="PTHR43649">
    <property type="entry name" value="ARABINOSE-BINDING PROTEIN-RELATED"/>
    <property type="match status" value="1"/>
</dbReference>
<keyword evidence="1" id="KW-1003">Cell membrane</keyword>
<gene>
    <name evidence="8" type="ORF">ESP50_15430</name>
    <name evidence="7" type="ORF">ESP50_16025</name>
</gene>
<dbReference type="EMBL" id="SDPM01000011">
    <property type="protein sequence ID" value="RXZ85222.1"/>
    <property type="molecule type" value="Genomic_DNA"/>
</dbReference>
<keyword evidence="5" id="KW-0449">Lipoprotein</keyword>
<sequence length="509" mass="54864">MLHRTKLSAAALIATSAVVLAGCSASDTGGEAADLTTVSIMAPYLVTNAPSGDNEIHTALEEIAGVTLDITWVPNSSYLDKTNITLAGDDIPHVMVVQGKDPGFVRNAQAGAFWELSEYLPDYPNLATTLPEVQKAASINGEVYGVFRARDGMRAAVILRKDWLQNLGLEVPKTTDDLYEVAKAFTQNDPDGNGADDTYGLIIPKWPGAIGSNSPYDVIETWHGAGNRWTERDGELVPSFTTDEWLEAVDYEKRLVDEGLVNPDYATFDSANWNEPFLNGKGGIIIDVHSRAGVLMSLLKESDPDSFQNYVEITGNLEGPDGVLHAHPTTGYSGFLAIPKTNVRTEAELRAVLEVLNNMNSTEAGALLNNGIEGTTYTLDGDLAVAVDSAPQALKDAVLSYSQLGTNVTGFQGYLPKQPTEYEQEMYDKRKAIEESDLESAEYDPAAAFVSKTYVSKGAQLDTIIADARIQYIAGQIDRDGLTDAIALWRSSGGDAVIAEINELASQNN</sequence>
<feature type="chain" id="PRO_5038238999" evidence="6">
    <location>
        <begin position="22"/>
        <end position="509"/>
    </location>
</feature>
<evidence type="ECO:0000256" key="1">
    <source>
        <dbReference type="ARBA" id="ARBA00022475"/>
    </source>
</evidence>
<name>A0A4Q2M618_9MICO</name>
<reference evidence="7 9" key="1">
    <citation type="submission" date="2019-01" db="EMBL/GenBank/DDBJ databases">
        <title>Agromyces.</title>
        <authorList>
            <person name="Li J."/>
        </authorList>
    </citation>
    <scope>NUCLEOTIDE SEQUENCE [LARGE SCALE GENOMIC DNA]</scope>
    <source>
        <strain evidence="7 9">DSM 23870</strain>
    </source>
</reference>
<keyword evidence="4" id="KW-0564">Palmitate</keyword>
<protein>
    <submittedName>
        <fullName evidence="7">Extracellular solute-binding protein</fullName>
    </submittedName>
</protein>
<dbReference type="PROSITE" id="PS51257">
    <property type="entry name" value="PROKAR_LIPOPROTEIN"/>
    <property type="match status" value="1"/>
</dbReference>
<dbReference type="PANTHER" id="PTHR43649:SF33">
    <property type="entry name" value="POLYGALACTURONAN_RHAMNOGALACTURONAN-BINDING PROTEIN YTCQ"/>
    <property type="match status" value="1"/>
</dbReference>
<dbReference type="Gene3D" id="3.40.190.10">
    <property type="entry name" value="Periplasmic binding protein-like II"/>
    <property type="match status" value="2"/>
</dbReference>
<evidence type="ECO:0000256" key="2">
    <source>
        <dbReference type="ARBA" id="ARBA00022729"/>
    </source>
</evidence>
<dbReference type="CDD" id="cd13580">
    <property type="entry name" value="PBP2_AlgQ_like_1"/>
    <property type="match status" value="1"/>
</dbReference>
<dbReference type="AlphaFoldDB" id="A0A4Q2M618"/>
<keyword evidence="9" id="KW-1185">Reference proteome</keyword>
<dbReference type="SUPFAM" id="SSF53850">
    <property type="entry name" value="Periplasmic binding protein-like II"/>
    <property type="match status" value="1"/>
</dbReference>
<comment type="caution">
    <text evidence="7">The sequence shown here is derived from an EMBL/GenBank/DDBJ whole genome shotgun (WGS) entry which is preliminary data.</text>
</comment>
<organism evidence="7 9">
    <name type="scientific">Agromyces atrinae</name>
    <dbReference type="NCBI Taxonomy" id="592376"/>
    <lineage>
        <taxon>Bacteria</taxon>
        <taxon>Bacillati</taxon>
        <taxon>Actinomycetota</taxon>
        <taxon>Actinomycetes</taxon>
        <taxon>Micrococcales</taxon>
        <taxon>Microbacteriaceae</taxon>
        <taxon>Agromyces</taxon>
    </lineage>
</organism>
<evidence type="ECO:0000256" key="4">
    <source>
        <dbReference type="ARBA" id="ARBA00023139"/>
    </source>
</evidence>
<evidence type="ECO:0000313" key="7">
    <source>
        <dbReference type="EMBL" id="RXZ85222.1"/>
    </source>
</evidence>
<keyword evidence="3" id="KW-0472">Membrane</keyword>
<dbReference type="EMBL" id="SDPM01000010">
    <property type="protein sequence ID" value="RXZ85330.1"/>
    <property type="molecule type" value="Genomic_DNA"/>
</dbReference>
<proteinExistence type="predicted"/>
<evidence type="ECO:0000256" key="6">
    <source>
        <dbReference type="SAM" id="SignalP"/>
    </source>
</evidence>
<feature type="signal peptide" evidence="6">
    <location>
        <begin position="1"/>
        <end position="21"/>
    </location>
</feature>
<dbReference type="InterPro" id="IPR050490">
    <property type="entry name" value="Bact_solute-bd_prot1"/>
</dbReference>
<dbReference type="OrthoDB" id="3225049at2"/>
<dbReference type="Pfam" id="PF01547">
    <property type="entry name" value="SBP_bac_1"/>
    <property type="match status" value="1"/>
</dbReference>
<dbReference type="InterPro" id="IPR006059">
    <property type="entry name" value="SBP"/>
</dbReference>
<evidence type="ECO:0000256" key="3">
    <source>
        <dbReference type="ARBA" id="ARBA00023136"/>
    </source>
</evidence>
<evidence type="ECO:0000256" key="5">
    <source>
        <dbReference type="ARBA" id="ARBA00023288"/>
    </source>
</evidence>
<dbReference type="Proteomes" id="UP000292686">
    <property type="component" value="Unassembled WGS sequence"/>
</dbReference>
<evidence type="ECO:0000313" key="8">
    <source>
        <dbReference type="EMBL" id="RXZ85330.1"/>
    </source>
</evidence>
<accession>A0A4Q2M618</accession>